<gene>
    <name evidence="1" type="ORF">M896_030150</name>
</gene>
<dbReference type="HOGENOM" id="CLU_1299695_0_0_1"/>
<dbReference type="OrthoDB" id="6162375at2759"/>
<dbReference type="InParanoid" id="A0A0B2UM19"/>
<evidence type="ECO:0000313" key="1">
    <source>
        <dbReference type="EMBL" id="KHN70030.1"/>
    </source>
</evidence>
<dbReference type="AlphaFoldDB" id="A0A0B2UM19"/>
<evidence type="ECO:0000313" key="2">
    <source>
        <dbReference type="Proteomes" id="UP000031056"/>
    </source>
</evidence>
<dbReference type="Proteomes" id="UP000031056">
    <property type="component" value="Unassembled WGS sequence"/>
</dbReference>
<dbReference type="VEuPathDB" id="MicrosporidiaDB:M896_030150"/>
<protein>
    <recommendedName>
        <fullName evidence="3">Nucleoporin Nup54 alpha-helical domain-containing protein</fullName>
    </recommendedName>
</protein>
<organism evidence="1 2">
    <name type="scientific">Ordospora colligata OC4</name>
    <dbReference type="NCBI Taxonomy" id="1354746"/>
    <lineage>
        <taxon>Eukaryota</taxon>
        <taxon>Fungi</taxon>
        <taxon>Fungi incertae sedis</taxon>
        <taxon>Microsporidia</taxon>
        <taxon>Ordosporidae</taxon>
        <taxon>Ordospora</taxon>
    </lineage>
</organism>
<accession>A0A0B2UM19</accession>
<dbReference type="GeneID" id="26261299"/>
<sequence length="204" mass="24018">MEYKIQKDQELLAIIDNIEKSYDPSSPAYKFKYVFYNKVDQPFYRPADFPEALWNISLSEDPTMMPVLLKGEDIEHRKALQTDLCKKINDSYDFIRKKINGLRMRSERLKSRIDGCAQIYRRIFGGVYNKLKKEEGKCTLIDQIYRANLSIDKKEKLYVVEKKSEVIDFLLDMKSMGEKILKSADDALQERQKQAVILNELDRI</sequence>
<dbReference type="EMBL" id="JOKQ01000003">
    <property type="protein sequence ID" value="KHN70030.1"/>
    <property type="molecule type" value="Genomic_DNA"/>
</dbReference>
<keyword evidence="2" id="KW-1185">Reference proteome</keyword>
<reference evidence="1 2" key="1">
    <citation type="journal article" date="2014" name="MBio">
        <title>The Ordospora colligata genome; evolution of extreme reduction in microsporidia and host-to-parasite horizontal gene transfer.</title>
        <authorList>
            <person name="Pombert J.-F."/>
            <person name="Haag K.L."/>
            <person name="Beidas S."/>
            <person name="Ebert D."/>
            <person name="Keeling P.J."/>
        </authorList>
    </citation>
    <scope>NUCLEOTIDE SEQUENCE [LARGE SCALE GENOMIC DNA]</scope>
    <source>
        <strain evidence="1 2">OC4</strain>
    </source>
</reference>
<comment type="caution">
    <text evidence="1">The sequence shown here is derived from an EMBL/GenBank/DDBJ whole genome shotgun (WGS) entry which is preliminary data.</text>
</comment>
<dbReference type="RefSeq" id="XP_014564072.1">
    <property type="nucleotide sequence ID" value="XM_014708586.1"/>
</dbReference>
<proteinExistence type="predicted"/>
<name>A0A0B2UM19_9MICR</name>
<evidence type="ECO:0008006" key="3">
    <source>
        <dbReference type="Google" id="ProtNLM"/>
    </source>
</evidence>